<reference evidence="2" key="1">
    <citation type="submission" date="2025-08" db="UniProtKB">
        <authorList>
            <consortium name="Ensembl"/>
        </authorList>
    </citation>
    <scope>IDENTIFICATION</scope>
</reference>
<accession>A0A8B9GNE8</accession>
<dbReference type="Gene3D" id="2.40.50.40">
    <property type="match status" value="1"/>
</dbReference>
<evidence type="ECO:0000313" key="3">
    <source>
        <dbReference type="Proteomes" id="UP000694621"/>
    </source>
</evidence>
<keyword evidence="1" id="KW-0732">Signal</keyword>
<name>A0A8B9GNE8_ASTMX</name>
<organism evidence="2 3">
    <name type="scientific">Astyanax mexicanus</name>
    <name type="common">Blind cave fish</name>
    <name type="synonym">Astyanax fasciatus mexicanus</name>
    <dbReference type="NCBI Taxonomy" id="7994"/>
    <lineage>
        <taxon>Eukaryota</taxon>
        <taxon>Metazoa</taxon>
        <taxon>Chordata</taxon>
        <taxon>Craniata</taxon>
        <taxon>Vertebrata</taxon>
        <taxon>Euteleostomi</taxon>
        <taxon>Actinopterygii</taxon>
        <taxon>Neopterygii</taxon>
        <taxon>Teleostei</taxon>
        <taxon>Ostariophysi</taxon>
        <taxon>Characiformes</taxon>
        <taxon>Characoidei</taxon>
        <taxon>Acestrorhamphidae</taxon>
        <taxon>Acestrorhamphinae</taxon>
        <taxon>Astyanax</taxon>
    </lineage>
</organism>
<dbReference type="Proteomes" id="UP000694621">
    <property type="component" value="Unplaced"/>
</dbReference>
<feature type="chain" id="PRO_5034481194" description="Chemokine interleukin-8-like domain-containing protein" evidence="1">
    <location>
        <begin position="22"/>
        <end position="80"/>
    </location>
</feature>
<dbReference type="GO" id="GO:0008009">
    <property type="term" value="F:chemokine activity"/>
    <property type="evidence" value="ECO:0007669"/>
    <property type="project" value="InterPro"/>
</dbReference>
<protein>
    <recommendedName>
        <fullName evidence="4">Chemokine interleukin-8-like domain-containing protein</fullName>
    </recommendedName>
</protein>
<feature type="signal peptide" evidence="1">
    <location>
        <begin position="1"/>
        <end position="21"/>
    </location>
</feature>
<dbReference type="OrthoDB" id="9937393at2759"/>
<proteinExistence type="predicted"/>
<dbReference type="Ensembl" id="ENSAMXT00005001689.1">
    <property type="protein sequence ID" value="ENSAMXP00005001516.1"/>
    <property type="gene ID" value="ENSAMXG00005000871.1"/>
</dbReference>
<dbReference type="GO" id="GO:0006955">
    <property type="term" value="P:immune response"/>
    <property type="evidence" value="ECO:0007669"/>
    <property type="project" value="InterPro"/>
</dbReference>
<evidence type="ECO:0000256" key="1">
    <source>
        <dbReference type="SAM" id="SignalP"/>
    </source>
</evidence>
<dbReference type="InterPro" id="IPR036048">
    <property type="entry name" value="Interleukin_8-like_sf"/>
</dbReference>
<sequence length="80" mass="9355">MNHSILAIAVLACVLFSMSEGKFIHCIMQKTPIRIKRIQRFETIAVGPHCKTEQVIRTARRCFQKKKKKNERLQEELCLN</sequence>
<dbReference type="GO" id="GO:0005576">
    <property type="term" value="C:extracellular region"/>
    <property type="evidence" value="ECO:0007669"/>
    <property type="project" value="InterPro"/>
</dbReference>
<evidence type="ECO:0008006" key="4">
    <source>
        <dbReference type="Google" id="ProtNLM"/>
    </source>
</evidence>
<dbReference type="AlphaFoldDB" id="A0A8B9GNE8"/>
<evidence type="ECO:0000313" key="2">
    <source>
        <dbReference type="Ensembl" id="ENSAMXP00005001516.1"/>
    </source>
</evidence>
<dbReference type="SUPFAM" id="SSF54117">
    <property type="entry name" value="Interleukin 8-like chemokines"/>
    <property type="match status" value="1"/>
</dbReference>